<evidence type="ECO:0000313" key="8">
    <source>
        <dbReference type="Proteomes" id="UP000256409"/>
    </source>
</evidence>
<dbReference type="PIRSF" id="PIRSF002070">
    <property type="entry name" value="SSB"/>
    <property type="match status" value="1"/>
</dbReference>
<feature type="region of interest" description="Disordered" evidence="4">
    <location>
        <begin position="106"/>
        <end position="158"/>
    </location>
</feature>
<dbReference type="NCBIfam" id="TIGR00621">
    <property type="entry name" value="ssb"/>
    <property type="match status" value="1"/>
</dbReference>
<evidence type="ECO:0000313" key="5">
    <source>
        <dbReference type="EMBL" id="PWZ75957.1"/>
    </source>
</evidence>
<dbReference type="OrthoDB" id="9809878at2"/>
<keyword evidence="2" id="KW-0234">DNA repair</keyword>
<dbReference type="PANTHER" id="PTHR10302">
    <property type="entry name" value="SINGLE-STRANDED DNA-BINDING PROTEIN"/>
    <property type="match status" value="1"/>
</dbReference>
<dbReference type="GO" id="GO:0006260">
    <property type="term" value="P:DNA replication"/>
    <property type="evidence" value="ECO:0007669"/>
    <property type="project" value="UniProtKB-UniRule"/>
</dbReference>
<dbReference type="Proteomes" id="UP000246800">
    <property type="component" value="Unassembled WGS sequence"/>
</dbReference>
<protein>
    <recommendedName>
        <fullName evidence="2 3">Single-stranded DNA-binding protein</fullName>
        <shortName evidence="2">SSB</shortName>
    </recommendedName>
</protein>
<dbReference type="AlphaFoldDB" id="A0A317YTM7"/>
<keyword evidence="2" id="KW-0235">DNA replication</keyword>
<proteinExistence type="inferred from homology"/>
<evidence type="ECO:0000256" key="2">
    <source>
        <dbReference type="HAMAP-Rule" id="MF_00984"/>
    </source>
</evidence>
<dbReference type="CDD" id="cd04496">
    <property type="entry name" value="SSB_OBF"/>
    <property type="match status" value="1"/>
</dbReference>
<reference evidence="8" key="3">
    <citation type="journal article" date="2018" name="Vet. Microbiol.">
        <title>Molecular epidemiology of methicillin-resistant staphylococci amongst veterinary personnel, personnel-owned pets, patients and the hospital environment of two companion animal veterinary hospitals.</title>
        <authorList>
            <person name="Worthing K.A."/>
            <person name="Brown J."/>
            <person name="Gerber L."/>
            <person name="Abraham S."/>
            <person name="Trott D."/>
            <person name="Norris J.M."/>
        </authorList>
    </citation>
    <scope>NUCLEOTIDE SEQUENCE [LARGE SCALE GENOMIC DNA]</scope>
    <source>
        <strain evidence="8">ST496-2</strain>
    </source>
</reference>
<dbReference type="PROSITE" id="PS50935">
    <property type="entry name" value="SSB"/>
    <property type="match status" value="1"/>
</dbReference>
<comment type="subunit">
    <text evidence="2">Homotetramer.</text>
</comment>
<dbReference type="GO" id="GO:0006281">
    <property type="term" value="P:DNA repair"/>
    <property type="evidence" value="ECO:0007669"/>
    <property type="project" value="UniProtKB-UniRule"/>
</dbReference>
<comment type="caution">
    <text evidence="5">The sequence shown here is derived from an EMBL/GenBank/DDBJ whole genome shotgun (WGS) entry which is preliminary data.</text>
</comment>
<feature type="short sequence motif" description="Important for interaction with partner proteins" evidence="2">
    <location>
        <begin position="153"/>
        <end position="158"/>
    </location>
</feature>
<evidence type="ECO:0000256" key="4">
    <source>
        <dbReference type="SAM" id="MobiDB-lite"/>
    </source>
</evidence>
<keyword evidence="1 2" id="KW-0238">DNA-binding</keyword>
<dbReference type="HAMAP" id="MF_00984">
    <property type="entry name" value="SSB"/>
    <property type="match status" value="1"/>
</dbReference>
<keyword evidence="2" id="KW-0233">DNA recombination</keyword>
<sequence length="158" mass="17643">MINSVNLSGYISNEIKYAVSNSGTQMAQFNLAVQRSFKNQEGKRDVDFINISAFGKTAEIINTYLSKGELVNVGGRLQTRSYENKEGQRVNVTEVIVRDLQMINTGQKNKQQAVQPSNQQPKQQNGWQQQNSSNNDSGINDNPFDNGPINISDDDLPF</sequence>
<dbReference type="Pfam" id="PF00436">
    <property type="entry name" value="SSB"/>
    <property type="match status" value="1"/>
</dbReference>
<dbReference type="EMBL" id="QEIT01000020">
    <property type="protein sequence ID" value="PWZ75957.1"/>
    <property type="molecule type" value="Genomic_DNA"/>
</dbReference>
<dbReference type="Gene3D" id="2.40.50.140">
    <property type="entry name" value="Nucleic acid-binding proteins"/>
    <property type="match status" value="1"/>
</dbReference>
<dbReference type="RefSeq" id="WP_110178729.1">
    <property type="nucleotide sequence ID" value="NZ_BAAFHQ010000006.1"/>
</dbReference>
<accession>A0A317YTM7</accession>
<dbReference type="EMBL" id="QQPC01000072">
    <property type="protein sequence ID" value="REA80635.1"/>
    <property type="molecule type" value="Genomic_DNA"/>
</dbReference>
<name>A0A317YTM7_STAPS</name>
<comment type="caution">
    <text evidence="2">Lacks conserved residue(s) required for the propagation of feature annotation.</text>
</comment>
<keyword evidence="2" id="KW-0227">DNA damage</keyword>
<gene>
    <name evidence="6" type="primary">ssb</name>
    <name evidence="5" type="ORF">DD902_04135</name>
    <name evidence="6" type="ORF">DV961_10455</name>
</gene>
<feature type="compositionally biased region" description="Polar residues" evidence="4">
    <location>
        <begin position="106"/>
        <end position="116"/>
    </location>
</feature>
<dbReference type="InterPro" id="IPR011344">
    <property type="entry name" value="ssDNA-bd"/>
</dbReference>
<dbReference type="SUPFAM" id="SSF50249">
    <property type="entry name" value="Nucleic acid-binding proteins"/>
    <property type="match status" value="1"/>
</dbReference>
<evidence type="ECO:0000313" key="7">
    <source>
        <dbReference type="Proteomes" id="UP000246800"/>
    </source>
</evidence>
<dbReference type="PANTHER" id="PTHR10302:SF27">
    <property type="entry name" value="SINGLE-STRANDED DNA-BINDING PROTEIN"/>
    <property type="match status" value="1"/>
</dbReference>
<evidence type="ECO:0000256" key="1">
    <source>
        <dbReference type="ARBA" id="ARBA00023125"/>
    </source>
</evidence>
<comment type="function">
    <text evidence="2">Plays an important role in DNA replication, recombination and repair. Binds to ssDNA and to an array of partner proteins to recruit them to their sites of action during DNA metabolism.</text>
</comment>
<reference evidence="5 7" key="1">
    <citation type="journal article" date="2018" name="Vet. Microbiol.">
        <title>Clonal diversity and geographic distribution of methicillin-resistant Staphylococcus pseudintermedius from Australian animals: Discovery of novel sequence types.</title>
        <authorList>
            <person name="Worthing K.A."/>
            <person name="Abraham S."/>
            <person name="Coombs G.W."/>
            <person name="Pang S."/>
            <person name="Saputra S."/>
            <person name="Jordan D."/>
            <person name="Trott D.J."/>
            <person name="Norris J.M."/>
        </authorList>
    </citation>
    <scope>NUCLEOTIDE SEQUENCE [LARGE SCALE GENOMIC DNA]</scope>
    <source>
        <strain evidence="5 7">ST525 1</strain>
    </source>
</reference>
<dbReference type="GO" id="GO:0006310">
    <property type="term" value="P:DNA recombination"/>
    <property type="evidence" value="ECO:0007669"/>
    <property type="project" value="UniProtKB-UniRule"/>
</dbReference>
<evidence type="ECO:0000256" key="3">
    <source>
        <dbReference type="PIRNR" id="PIRNR002070"/>
    </source>
</evidence>
<evidence type="ECO:0000313" key="6">
    <source>
        <dbReference type="EMBL" id="REA80635.1"/>
    </source>
</evidence>
<dbReference type="Proteomes" id="UP000256409">
    <property type="component" value="Unassembled WGS sequence"/>
</dbReference>
<reference evidence="6" key="2">
    <citation type="journal article" date="2018" name="Vet. Microbiol.">
        <title>Methicillin-resistant staphylococci amongst veterinary personnel, personnel-owned pets, patients and the hospital environment of two small animal veterinary hospitals.</title>
        <authorList>
            <person name="Worthing K.A."/>
            <person name="Brown J."/>
            <person name="Gerber L."/>
            <person name="Abraham S."/>
            <person name="Trott D."/>
            <person name="Norris J.M."/>
        </authorList>
    </citation>
    <scope>NUCLEOTIDE SEQUENCE</scope>
    <source>
        <strain evidence="6">ST496-2</strain>
    </source>
</reference>
<dbReference type="GO" id="GO:0009295">
    <property type="term" value="C:nucleoid"/>
    <property type="evidence" value="ECO:0007669"/>
    <property type="project" value="TreeGrafter"/>
</dbReference>
<feature type="compositionally biased region" description="Low complexity" evidence="4">
    <location>
        <begin position="117"/>
        <end position="143"/>
    </location>
</feature>
<dbReference type="GO" id="GO:0003697">
    <property type="term" value="F:single-stranded DNA binding"/>
    <property type="evidence" value="ECO:0007669"/>
    <property type="project" value="UniProtKB-UniRule"/>
</dbReference>
<dbReference type="InterPro" id="IPR012340">
    <property type="entry name" value="NA-bd_OB-fold"/>
</dbReference>
<organism evidence="5 7">
    <name type="scientific">Staphylococcus pseudintermedius</name>
    <dbReference type="NCBI Taxonomy" id="283734"/>
    <lineage>
        <taxon>Bacteria</taxon>
        <taxon>Bacillati</taxon>
        <taxon>Bacillota</taxon>
        <taxon>Bacilli</taxon>
        <taxon>Bacillales</taxon>
        <taxon>Staphylococcaceae</taxon>
        <taxon>Staphylococcus</taxon>
        <taxon>Staphylococcus intermedius group</taxon>
    </lineage>
</organism>
<dbReference type="InterPro" id="IPR000424">
    <property type="entry name" value="Primosome_PriB/ssb"/>
</dbReference>